<keyword evidence="2" id="KW-1185">Reference proteome</keyword>
<evidence type="ECO:0000313" key="1">
    <source>
        <dbReference type="EMBL" id="TGZ52122.1"/>
    </source>
</evidence>
<reference evidence="1 2" key="1">
    <citation type="journal article" date="2019" name="Philos. Trans. R. Soc. Lond., B, Biol. Sci.">
        <title>Ant behaviour and brain gene expression of defending hosts depend on the ecological success of the intruding social parasite.</title>
        <authorList>
            <person name="Kaur R."/>
            <person name="Stoldt M."/>
            <person name="Jongepier E."/>
            <person name="Feldmeyer B."/>
            <person name="Menzel F."/>
            <person name="Bornberg-Bauer E."/>
            <person name="Foitzik S."/>
        </authorList>
    </citation>
    <scope>NUCLEOTIDE SEQUENCE [LARGE SCALE GENOMIC DNA]</scope>
    <source>
        <tissue evidence="1">Whole body</tissue>
    </source>
</reference>
<sequence length="82" mass="9615">MSKNSFEETIRQTNEAQMQLKIRLEQVSRLRIDCAKLQLELLRLYRPQCLEILEMLQDISVPVDPFGRNGNIVESRDNIQVV</sequence>
<dbReference type="AlphaFoldDB" id="A0A4S2KQH6"/>
<name>A0A4S2KQH6_9HYME</name>
<organism evidence="1 2">
    <name type="scientific">Temnothorax longispinosus</name>
    <dbReference type="NCBI Taxonomy" id="300112"/>
    <lineage>
        <taxon>Eukaryota</taxon>
        <taxon>Metazoa</taxon>
        <taxon>Ecdysozoa</taxon>
        <taxon>Arthropoda</taxon>
        <taxon>Hexapoda</taxon>
        <taxon>Insecta</taxon>
        <taxon>Pterygota</taxon>
        <taxon>Neoptera</taxon>
        <taxon>Endopterygota</taxon>
        <taxon>Hymenoptera</taxon>
        <taxon>Apocrita</taxon>
        <taxon>Aculeata</taxon>
        <taxon>Formicoidea</taxon>
        <taxon>Formicidae</taxon>
        <taxon>Myrmicinae</taxon>
        <taxon>Temnothorax</taxon>
    </lineage>
</organism>
<comment type="caution">
    <text evidence="1">The sequence shown here is derived from an EMBL/GenBank/DDBJ whole genome shotgun (WGS) entry which is preliminary data.</text>
</comment>
<accession>A0A4S2KQH6</accession>
<protein>
    <submittedName>
        <fullName evidence="1">Uncharacterized protein</fullName>
    </submittedName>
</protein>
<dbReference type="EMBL" id="QBLH01001372">
    <property type="protein sequence ID" value="TGZ52122.1"/>
    <property type="molecule type" value="Genomic_DNA"/>
</dbReference>
<proteinExistence type="predicted"/>
<dbReference type="Proteomes" id="UP000310200">
    <property type="component" value="Unassembled WGS sequence"/>
</dbReference>
<evidence type="ECO:0000313" key="2">
    <source>
        <dbReference type="Proteomes" id="UP000310200"/>
    </source>
</evidence>
<gene>
    <name evidence="1" type="ORF">DBV15_07687</name>
</gene>